<dbReference type="EMBL" id="VIIS01001867">
    <property type="protein sequence ID" value="KAF0291582.1"/>
    <property type="molecule type" value="Genomic_DNA"/>
</dbReference>
<sequence length="124" mass="13738">MAAGRVCLLLTAAVIVTLCPPAAGARKAMLSPTTKRRWLGVIVVRPAPCPVGQQIDMLGRCRPVVLRGRAPPRPRLPALFISEFGQSYSDYDSHAPRDRPTRLARLDNSVVAERETDHDELHYR</sequence>
<name>A0A6A4VLW5_AMPAM</name>
<evidence type="ECO:0000256" key="2">
    <source>
        <dbReference type="SAM" id="SignalP"/>
    </source>
</evidence>
<feature type="region of interest" description="Disordered" evidence="1">
    <location>
        <begin position="91"/>
        <end position="124"/>
    </location>
</feature>
<comment type="caution">
    <text evidence="3">The sequence shown here is derived from an EMBL/GenBank/DDBJ whole genome shotgun (WGS) entry which is preliminary data.</text>
</comment>
<feature type="chain" id="PRO_5025513366" evidence="2">
    <location>
        <begin position="25"/>
        <end position="124"/>
    </location>
</feature>
<keyword evidence="2" id="KW-0732">Signal</keyword>
<reference evidence="3 4" key="1">
    <citation type="submission" date="2019-07" db="EMBL/GenBank/DDBJ databases">
        <title>Draft genome assembly of a fouling barnacle, Amphibalanus amphitrite (Darwin, 1854): The first reference genome for Thecostraca.</title>
        <authorList>
            <person name="Kim W."/>
        </authorList>
    </citation>
    <scope>NUCLEOTIDE SEQUENCE [LARGE SCALE GENOMIC DNA]</scope>
    <source>
        <strain evidence="3">SNU_AA5</strain>
        <tissue evidence="3">Soma without cirri and trophi</tissue>
    </source>
</reference>
<proteinExistence type="predicted"/>
<feature type="compositionally biased region" description="Basic and acidic residues" evidence="1">
    <location>
        <begin position="112"/>
        <end position="124"/>
    </location>
</feature>
<organism evidence="3 4">
    <name type="scientific">Amphibalanus amphitrite</name>
    <name type="common">Striped barnacle</name>
    <name type="synonym">Balanus amphitrite</name>
    <dbReference type="NCBI Taxonomy" id="1232801"/>
    <lineage>
        <taxon>Eukaryota</taxon>
        <taxon>Metazoa</taxon>
        <taxon>Ecdysozoa</taxon>
        <taxon>Arthropoda</taxon>
        <taxon>Crustacea</taxon>
        <taxon>Multicrustacea</taxon>
        <taxon>Cirripedia</taxon>
        <taxon>Thoracica</taxon>
        <taxon>Thoracicalcarea</taxon>
        <taxon>Balanomorpha</taxon>
        <taxon>Balanoidea</taxon>
        <taxon>Balanidae</taxon>
        <taxon>Amphibalaninae</taxon>
        <taxon>Amphibalanus</taxon>
    </lineage>
</organism>
<accession>A0A6A4VLW5</accession>
<dbReference type="AlphaFoldDB" id="A0A6A4VLW5"/>
<feature type="compositionally biased region" description="Basic and acidic residues" evidence="1">
    <location>
        <begin position="91"/>
        <end position="105"/>
    </location>
</feature>
<evidence type="ECO:0000313" key="4">
    <source>
        <dbReference type="Proteomes" id="UP000440578"/>
    </source>
</evidence>
<feature type="signal peptide" evidence="2">
    <location>
        <begin position="1"/>
        <end position="24"/>
    </location>
</feature>
<dbReference type="Proteomes" id="UP000440578">
    <property type="component" value="Unassembled WGS sequence"/>
</dbReference>
<evidence type="ECO:0000313" key="3">
    <source>
        <dbReference type="EMBL" id="KAF0291582.1"/>
    </source>
</evidence>
<protein>
    <submittedName>
        <fullName evidence="3">Uncharacterized protein</fullName>
    </submittedName>
</protein>
<keyword evidence="4" id="KW-1185">Reference proteome</keyword>
<evidence type="ECO:0000256" key="1">
    <source>
        <dbReference type="SAM" id="MobiDB-lite"/>
    </source>
</evidence>
<gene>
    <name evidence="3" type="ORF">FJT64_010331</name>
</gene>